<feature type="domain" description="Tail specific protease" evidence="1">
    <location>
        <begin position="202"/>
        <end position="431"/>
    </location>
</feature>
<dbReference type="Pfam" id="PF18294">
    <property type="entry name" value="Pept_S41_N"/>
    <property type="match status" value="1"/>
</dbReference>
<dbReference type="InterPro" id="IPR036034">
    <property type="entry name" value="PDZ_sf"/>
</dbReference>
<dbReference type="SUPFAM" id="SSF50156">
    <property type="entry name" value="PDZ domain-like"/>
    <property type="match status" value="1"/>
</dbReference>
<dbReference type="SMART" id="SM00245">
    <property type="entry name" value="TSPc"/>
    <property type="match status" value="1"/>
</dbReference>
<sequence>MKKLVLTTVTLLTLLFINCDKNKDEPQEPTVELNSEINDFVWKGLNTHYYWQSDVANLDDTKNDVLSDYNTYLNSYNDPEELFESLLYQKGTSDRFSWFIDDYRASDASSRGINDAFGFEFSLARLNSDGDEVIGYITYIVPNTPASEAGLKRGDVFNIFNGVSLNLDNYSVVNKYYSDNSISMKFATLEFNNSEASVISNGKEANLTLREVVENPVHYSSTLDIDGKKVGYLVYNGFKYTFHAEMNAVFGDFKSQNIQELVLDLRYNGGGSVLTCAYLSSMIYGNASENEVFAKLINNSKNSDDDSYYPFFDKGYIYDIDGDNTGDFTLNRLTNLNKLYVIVSDDTASASEMVINGLRAYMGDANVILIGTTTYGKNVGSFTLYDSPDFSSTNINTNHTNAMQPITFKIFNKLDQSDYTAGFNPDIEQVEYISDMKPFGDLNEPLLKIALDNIRGTVSKGQTIKGPELKNEKVFNSADKRQFSKEMYIIPQELN</sequence>
<keyword evidence="3" id="KW-1185">Reference proteome</keyword>
<protein>
    <submittedName>
        <fullName evidence="2">Peptidase S41</fullName>
    </submittedName>
</protein>
<comment type="caution">
    <text evidence="2">The sequence shown here is derived from an EMBL/GenBank/DDBJ whole genome shotgun (WGS) entry which is preliminary data.</text>
</comment>
<evidence type="ECO:0000313" key="2">
    <source>
        <dbReference type="EMBL" id="MBJ2174366.1"/>
    </source>
</evidence>
<reference evidence="2 3" key="1">
    <citation type="submission" date="2020-12" db="EMBL/GenBank/DDBJ databases">
        <title>Aureibaculum luteum sp. nov. and Aureibaculum flavum sp. nov., novel members of the family Flavobacteriaceae isolated from Antarctic intertidal sediments.</title>
        <authorList>
            <person name="He X."/>
            <person name="Zhang X."/>
        </authorList>
    </citation>
    <scope>NUCLEOTIDE SEQUENCE [LARGE SCALE GENOMIC DNA]</scope>
    <source>
        <strain evidence="2 3">A20</strain>
    </source>
</reference>
<dbReference type="Gene3D" id="2.30.42.10">
    <property type="match status" value="1"/>
</dbReference>
<name>A0ABS0WR18_9FLAO</name>
<organism evidence="2 3">
    <name type="scientific">Aureibaculum flavum</name>
    <dbReference type="NCBI Taxonomy" id="2795986"/>
    <lineage>
        <taxon>Bacteria</taxon>
        <taxon>Pseudomonadati</taxon>
        <taxon>Bacteroidota</taxon>
        <taxon>Flavobacteriia</taxon>
        <taxon>Flavobacteriales</taxon>
        <taxon>Flavobacteriaceae</taxon>
        <taxon>Aureibaculum</taxon>
    </lineage>
</organism>
<dbReference type="InterPro" id="IPR041613">
    <property type="entry name" value="Pept_S41_N"/>
</dbReference>
<dbReference type="InterPro" id="IPR029045">
    <property type="entry name" value="ClpP/crotonase-like_dom_sf"/>
</dbReference>
<dbReference type="EMBL" id="JAEHFJ010000004">
    <property type="protein sequence ID" value="MBJ2174366.1"/>
    <property type="molecule type" value="Genomic_DNA"/>
</dbReference>
<dbReference type="Gene3D" id="3.90.226.10">
    <property type="entry name" value="2-enoyl-CoA Hydratase, Chain A, domain 1"/>
    <property type="match status" value="1"/>
</dbReference>
<dbReference type="PANTHER" id="PTHR32060:SF30">
    <property type="entry name" value="CARBOXY-TERMINAL PROCESSING PROTEASE CTPA"/>
    <property type="match status" value="1"/>
</dbReference>
<dbReference type="Pfam" id="PF03572">
    <property type="entry name" value="Peptidase_S41"/>
    <property type="match status" value="1"/>
</dbReference>
<accession>A0ABS0WR18</accession>
<dbReference type="RefSeq" id="WP_198841119.1">
    <property type="nucleotide sequence ID" value="NZ_JAEHFJ010000004.1"/>
</dbReference>
<gene>
    <name evidence="2" type="ORF">JBL43_08970</name>
</gene>
<dbReference type="SUPFAM" id="SSF52096">
    <property type="entry name" value="ClpP/crotonase"/>
    <property type="match status" value="1"/>
</dbReference>
<evidence type="ECO:0000313" key="3">
    <source>
        <dbReference type="Proteomes" id="UP000623301"/>
    </source>
</evidence>
<dbReference type="InterPro" id="IPR005151">
    <property type="entry name" value="Tail-specific_protease"/>
</dbReference>
<dbReference type="CDD" id="cd07561">
    <property type="entry name" value="Peptidase_S41_CPP_like"/>
    <property type="match status" value="1"/>
</dbReference>
<dbReference type="PANTHER" id="PTHR32060">
    <property type="entry name" value="TAIL-SPECIFIC PROTEASE"/>
    <property type="match status" value="1"/>
</dbReference>
<proteinExistence type="predicted"/>
<dbReference type="Gene3D" id="3.30.750.170">
    <property type="match status" value="1"/>
</dbReference>
<evidence type="ECO:0000259" key="1">
    <source>
        <dbReference type="SMART" id="SM00245"/>
    </source>
</evidence>
<dbReference type="Proteomes" id="UP000623301">
    <property type="component" value="Unassembled WGS sequence"/>
</dbReference>